<name>A0ABW8QH25_9GAMM</name>
<evidence type="ECO:0000313" key="2">
    <source>
        <dbReference type="Proteomes" id="UP001622968"/>
    </source>
</evidence>
<sequence>MLDDYFGFNVTEDQKRRLLAVQAALEVAKASVGAATTYSGIKSQGDLKNVASEIGNLADAIQDALEEDETEEE</sequence>
<comment type="caution">
    <text evidence="1">The sequence shown here is derived from an EMBL/GenBank/DDBJ whole genome shotgun (WGS) entry which is preliminary data.</text>
</comment>
<reference evidence="1 2" key="1">
    <citation type="submission" date="2024-11" db="EMBL/GenBank/DDBJ databases">
        <title>Draft genomes of five putative biosurfactant-producing Serratia sp. isolates from Laguna de Bay, Philippines.</title>
        <authorList>
            <person name="Lantican N."/>
            <person name="Barredo G.A."/>
            <person name="Rosana A."/>
            <person name="Siababa A.C."/>
            <person name="Montecillo A."/>
        </authorList>
    </citation>
    <scope>NUCLEOTIDE SEQUENCE [LARGE SCALE GENOMIC DNA]</scope>
    <source>
        <strain evidence="1 2">WS11a</strain>
    </source>
</reference>
<dbReference type="RefSeq" id="WP_193842926.1">
    <property type="nucleotide sequence ID" value="NZ_JBJHGH010000001.1"/>
</dbReference>
<dbReference type="Proteomes" id="UP001622968">
    <property type="component" value="Unassembled WGS sequence"/>
</dbReference>
<proteinExistence type="predicted"/>
<keyword evidence="2" id="KW-1185">Reference proteome</keyword>
<accession>A0ABW8QH25</accession>
<gene>
    <name evidence="1" type="ORF">ACJBEI_01605</name>
</gene>
<evidence type="ECO:0000313" key="1">
    <source>
        <dbReference type="EMBL" id="MFK8973902.1"/>
    </source>
</evidence>
<organism evidence="1 2">
    <name type="scientific">Serratia sarumanii</name>
    <dbReference type="NCBI Taxonomy" id="3020826"/>
    <lineage>
        <taxon>Bacteria</taxon>
        <taxon>Pseudomonadati</taxon>
        <taxon>Pseudomonadota</taxon>
        <taxon>Gammaproteobacteria</taxon>
        <taxon>Enterobacterales</taxon>
        <taxon>Yersiniaceae</taxon>
        <taxon>Serratia</taxon>
    </lineage>
</organism>
<dbReference type="EMBL" id="JBJHGH010000001">
    <property type="protein sequence ID" value="MFK8973902.1"/>
    <property type="molecule type" value="Genomic_DNA"/>
</dbReference>
<protein>
    <submittedName>
        <fullName evidence="1">Uncharacterized protein</fullName>
    </submittedName>
</protein>